<dbReference type="PANTHER" id="PTHR44379">
    <property type="entry name" value="OXIDOREDUCTASE WITH IRON-SULFUR SUBUNIT"/>
    <property type="match status" value="1"/>
</dbReference>
<dbReference type="InterPro" id="IPR012675">
    <property type="entry name" value="Beta-grasp_dom_sf"/>
</dbReference>
<reference evidence="7 8" key="1">
    <citation type="submission" date="2020-02" db="EMBL/GenBank/DDBJ databases">
        <title>Genome sequencing for Kineobactrum sp. M2.</title>
        <authorList>
            <person name="Park S.-J."/>
        </authorList>
    </citation>
    <scope>NUCLEOTIDE SEQUENCE [LARGE SCALE GENOMIC DNA]</scope>
    <source>
        <strain evidence="7 8">M2</strain>
    </source>
</reference>
<keyword evidence="8" id="KW-1185">Reference proteome</keyword>
<feature type="domain" description="2Fe-2S ferredoxin-type" evidence="6">
    <location>
        <begin position="11"/>
        <end position="87"/>
    </location>
</feature>
<evidence type="ECO:0000256" key="4">
    <source>
        <dbReference type="ARBA" id="ARBA00023004"/>
    </source>
</evidence>
<evidence type="ECO:0000256" key="5">
    <source>
        <dbReference type="ARBA" id="ARBA00023014"/>
    </source>
</evidence>
<dbReference type="InterPro" id="IPR051452">
    <property type="entry name" value="Diverse_Oxidoreductases"/>
</dbReference>
<dbReference type="Pfam" id="PF00111">
    <property type="entry name" value="Fer2"/>
    <property type="match status" value="1"/>
</dbReference>
<dbReference type="InterPro" id="IPR006058">
    <property type="entry name" value="2Fe2S_fd_BS"/>
</dbReference>
<accession>A0A6C0U4W8</accession>
<dbReference type="InterPro" id="IPR036010">
    <property type="entry name" value="2Fe-2S_ferredoxin-like_sf"/>
</dbReference>
<dbReference type="SUPFAM" id="SSF47741">
    <property type="entry name" value="CO dehydrogenase ISP C-domain like"/>
    <property type="match status" value="1"/>
</dbReference>
<evidence type="ECO:0000256" key="3">
    <source>
        <dbReference type="ARBA" id="ARBA00023002"/>
    </source>
</evidence>
<dbReference type="PROSITE" id="PS51085">
    <property type="entry name" value="2FE2S_FER_2"/>
    <property type="match status" value="1"/>
</dbReference>
<evidence type="ECO:0000313" key="7">
    <source>
        <dbReference type="EMBL" id="QIB67202.1"/>
    </source>
</evidence>
<keyword evidence="4" id="KW-0408">Iron</keyword>
<dbReference type="Proteomes" id="UP000477680">
    <property type="component" value="Chromosome"/>
</dbReference>
<proteinExistence type="predicted"/>
<organism evidence="7 8">
    <name type="scientific">Kineobactrum salinum</name>
    <dbReference type="NCBI Taxonomy" id="2708301"/>
    <lineage>
        <taxon>Bacteria</taxon>
        <taxon>Pseudomonadati</taxon>
        <taxon>Pseudomonadota</taxon>
        <taxon>Gammaproteobacteria</taxon>
        <taxon>Cellvibrionales</taxon>
        <taxon>Halieaceae</taxon>
        <taxon>Kineobactrum</taxon>
    </lineage>
</organism>
<name>A0A6C0U4W8_9GAMM</name>
<evidence type="ECO:0000313" key="8">
    <source>
        <dbReference type="Proteomes" id="UP000477680"/>
    </source>
</evidence>
<dbReference type="InterPro" id="IPR002888">
    <property type="entry name" value="2Fe-2S-bd"/>
</dbReference>
<dbReference type="GO" id="GO:0051537">
    <property type="term" value="F:2 iron, 2 sulfur cluster binding"/>
    <property type="evidence" value="ECO:0007669"/>
    <property type="project" value="UniProtKB-KW"/>
</dbReference>
<dbReference type="Gene3D" id="1.10.150.120">
    <property type="entry name" value="[2Fe-2S]-binding domain"/>
    <property type="match status" value="1"/>
</dbReference>
<dbReference type="Pfam" id="PF01799">
    <property type="entry name" value="Fer2_2"/>
    <property type="match status" value="1"/>
</dbReference>
<dbReference type="InterPro" id="IPR036884">
    <property type="entry name" value="2Fe-2S-bd_dom_sf"/>
</dbReference>
<keyword evidence="1" id="KW-0001">2Fe-2S</keyword>
<evidence type="ECO:0000256" key="2">
    <source>
        <dbReference type="ARBA" id="ARBA00022723"/>
    </source>
</evidence>
<dbReference type="PROSITE" id="PS00197">
    <property type="entry name" value="2FE2S_FER_1"/>
    <property type="match status" value="1"/>
</dbReference>
<gene>
    <name evidence="7" type="ORF">G3T16_19110</name>
</gene>
<dbReference type="AlphaFoldDB" id="A0A6C0U4W8"/>
<protein>
    <submittedName>
        <fullName evidence="7">(2Fe-2S)-binding protein</fullName>
    </submittedName>
</protein>
<dbReference type="PANTHER" id="PTHR44379:SF8">
    <property type="entry name" value="XANTHINE DEHYDROGENASE IRON-SULFUR-BINDING SUBUNIT XDHC-RELATED"/>
    <property type="match status" value="1"/>
</dbReference>
<dbReference type="CDD" id="cd00207">
    <property type="entry name" value="fer2"/>
    <property type="match status" value="1"/>
</dbReference>
<keyword evidence="3" id="KW-0560">Oxidoreductase</keyword>
<dbReference type="RefSeq" id="WP_163496629.1">
    <property type="nucleotide sequence ID" value="NZ_CP048711.1"/>
</dbReference>
<sequence>MEIIEAQSGYTSFTLQVNGQRYALNVEPRRTLLDALRIDCGLTGAKKVCEMGNCGACTVLLDGAAVYSCLVLAVECEQRQLTTIESGATGNTVGALQRVFIEHDALQCGYCTPGQIMSLAALFDRDPSPSEASITEAVAGNLCRCGAYRHILQAAQSLAAAGANAAGSEDD</sequence>
<dbReference type="GO" id="GO:0046872">
    <property type="term" value="F:metal ion binding"/>
    <property type="evidence" value="ECO:0007669"/>
    <property type="project" value="UniProtKB-KW"/>
</dbReference>
<keyword evidence="5" id="KW-0411">Iron-sulfur</keyword>
<evidence type="ECO:0000256" key="1">
    <source>
        <dbReference type="ARBA" id="ARBA00022714"/>
    </source>
</evidence>
<dbReference type="Gene3D" id="3.10.20.30">
    <property type="match status" value="1"/>
</dbReference>
<evidence type="ECO:0000259" key="6">
    <source>
        <dbReference type="PROSITE" id="PS51085"/>
    </source>
</evidence>
<dbReference type="GO" id="GO:0016491">
    <property type="term" value="F:oxidoreductase activity"/>
    <property type="evidence" value="ECO:0007669"/>
    <property type="project" value="UniProtKB-KW"/>
</dbReference>
<dbReference type="InterPro" id="IPR001041">
    <property type="entry name" value="2Fe-2S_ferredoxin-type"/>
</dbReference>
<dbReference type="KEGG" id="kim:G3T16_19110"/>
<dbReference type="EMBL" id="CP048711">
    <property type="protein sequence ID" value="QIB67202.1"/>
    <property type="molecule type" value="Genomic_DNA"/>
</dbReference>
<dbReference type="SUPFAM" id="SSF54292">
    <property type="entry name" value="2Fe-2S ferredoxin-like"/>
    <property type="match status" value="1"/>
</dbReference>
<keyword evidence="2" id="KW-0479">Metal-binding</keyword>